<dbReference type="Pfam" id="PF06283">
    <property type="entry name" value="ThuA"/>
    <property type="match status" value="1"/>
</dbReference>
<evidence type="ECO:0000313" key="3">
    <source>
        <dbReference type="Proteomes" id="UP000619743"/>
    </source>
</evidence>
<organism evidence="2 3">
    <name type="scientific">Neiella marina</name>
    <dbReference type="NCBI Taxonomy" id="508461"/>
    <lineage>
        <taxon>Bacteria</taxon>
        <taxon>Pseudomonadati</taxon>
        <taxon>Pseudomonadota</taxon>
        <taxon>Gammaproteobacteria</taxon>
        <taxon>Alteromonadales</taxon>
        <taxon>Echinimonadaceae</taxon>
        <taxon>Neiella</taxon>
    </lineage>
</organism>
<dbReference type="EMBL" id="BMDX01000002">
    <property type="protein sequence ID" value="GGA66767.1"/>
    <property type="molecule type" value="Genomic_DNA"/>
</dbReference>
<dbReference type="SUPFAM" id="SSF52317">
    <property type="entry name" value="Class I glutamine amidotransferase-like"/>
    <property type="match status" value="1"/>
</dbReference>
<evidence type="ECO:0000313" key="2">
    <source>
        <dbReference type="EMBL" id="GGA66767.1"/>
    </source>
</evidence>
<dbReference type="OrthoDB" id="338827at2"/>
<dbReference type="Proteomes" id="UP000619743">
    <property type="component" value="Unassembled WGS sequence"/>
</dbReference>
<accession>A0A8J2XMR5</accession>
<dbReference type="InterPro" id="IPR029010">
    <property type="entry name" value="ThuA-like"/>
</dbReference>
<dbReference type="InterPro" id="IPR029062">
    <property type="entry name" value="Class_I_gatase-like"/>
</dbReference>
<reference evidence="3" key="1">
    <citation type="journal article" date="2019" name="Int. J. Syst. Evol. Microbiol.">
        <title>The Global Catalogue of Microorganisms (GCM) 10K type strain sequencing project: providing services to taxonomists for standard genome sequencing and annotation.</title>
        <authorList>
            <consortium name="The Broad Institute Genomics Platform"/>
            <consortium name="The Broad Institute Genome Sequencing Center for Infectious Disease"/>
            <person name="Wu L."/>
            <person name="Ma J."/>
        </authorList>
    </citation>
    <scope>NUCLEOTIDE SEQUENCE [LARGE SCALE GENOMIC DNA]</scope>
    <source>
        <strain evidence="3">CGMCC 1.10130</strain>
    </source>
</reference>
<comment type="caution">
    <text evidence="2">The sequence shown here is derived from an EMBL/GenBank/DDBJ whole genome shotgun (WGS) entry which is preliminary data.</text>
</comment>
<keyword evidence="3" id="KW-1185">Reference proteome</keyword>
<gene>
    <name evidence="2" type="ORF">GCM10011369_05430</name>
</gene>
<feature type="domain" description="ThuA-like" evidence="1">
    <location>
        <begin position="44"/>
        <end position="208"/>
    </location>
</feature>
<dbReference type="AlphaFoldDB" id="A0A8J2XMR5"/>
<sequence>MTSTSPKTLALAGDCWHPQQLVKNAFADCYSHSIDWRNAIEQSSIDSLQEFDIILLAKANHLSDSDDKPWMTPVIEQALVDYVEQGGKLWVLHSGLAEYDHHPRLCHLMGATFVQHPEPCDVTTRTTQAHPLTNSVTAFSLLDEHYEVVITDPQIEIVLKTESSYGTYPAGWFKQQGKGKVCGLTPTHFAAGWQQAQLQQLLQNTLDWLAN</sequence>
<evidence type="ECO:0000259" key="1">
    <source>
        <dbReference type="Pfam" id="PF06283"/>
    </source>
</evidence>
<dbReference type="RefSeq" id="WP_158100474.1">
    <property type="nucleotide sequence ID" value="NZ_BMDX01000002.1"/>
</dbReference>
<dbReference type="Gene3D" id="3.40.50.880">
    <property type="match status" value="1"/>
</dbReference>
<protein>
    <recommendedName>
        <fullName evidence="1">ThuA-like domain-containing protein</fullName>
    </recommendedName>
</protein>
<name>A0A8J2XMR5_9GAMM</name>
<proteinExistence type="predicted"/>